<accession>A0A428P1V1</accession>
<dbReference type="AlphaFoldDB" id="A0A428P1V1"/>
<name>A0A428P1V1_9HYPO</name>
<comment type="caution">
    <text evidence="1">The sequence shown here is derived from an EMBL/GenBank/DDBJ whole genome shotgun (WGS) entry which is preliminary data.</text>
</comment>
<gene>
    <name evidence="1" type="ORF">CEP51_015838</name>
</gene>
<protein>
    <submittedName>
        <fullName evidence="1">Uncharacterized protein</fullName>
    </submittedName>
</protein>
<dbReference type="Proteomes" id="UP000287972">
    <property type="component" value="Unassembled WGS sequence"/>
</dbReference>
<keyword evidence="2" id="KW-1185">Reference proteome</keyword>
<evidence type="ECO:0000313" key="1">
    <source>
        <dbReference type="EMBL" id="RSL47017.1"/>
    </source>
</evidence>
<sequence length="135" mass="14679">MASSAEQNVGAVINLIAPKKGDNVWKAEQVDIARNLPPGDIAGRIEINWSYGPIKITGYIDTDTYELAISINIVGINVGNIYGNIKDGVGLDINLFVAKGSIKFYLKNGNELWVHLDVSVTFDGSFSGDHKIISW</sequence>
<proteinExistence type="predicted"/>
<reference evidence="1 2" key="1">
    <citation type="submission" date="2017-06" db="EMBL/GenBank/DDBJ databases">
        <title>Comparative genomic analysis of Ambrosia Fusariam Clade fungi.</title>
        <authorList>
            <person name="Stajich J.E."/>
            <person name="Carrillo J."/>
            <person name="Kijimoto T."/>
            <person name="Eskalen A."/>
            <person name="O'Donnell K."/>
            <person name="Kasson M."/>
        </authorList>
    </citation>
    <scope>NUCLEOTIDE SEQUENCE [LARGE SCALE GENOMIC DNA]</scope>
    <source>
        <strain evidence="1 2">NRRL62606</strain>
    </source>
</reference>
<organism evidence="1 2">
    <name type="scientific">Fusarium floridanum</name>
    <dbReference type="NCBI Taxonomy" id="1325733"/>
    <lineage>
        <taxon>Eukaryota</taxon>
        <taxon>Fungi</taxon>
        <taxon>Dikarya</taxon>
        <taxon>Ascomycota</taxon>
        <taxon>Pezizomycotina</taxon>
        <taxon>Sordariomycetes</taxon>
        <taxon>Hypocreomycetidae</taxon>
        <taxon>Hypocreales</taxon>
        <taxon>Nectriaceae</taxon>
        <taxon>Fusarium</taxon>
        <taxon>Fusarium solani species complex</taxon>
    </lineage>
</organism>
<evidence type="ECO:0000313" key="2">
    <source>
        <dbReference type="Proteomes" id="UP000287972"/>
    </source>
</evidence>
<dbReference type="EMBL" id="NKCL01000936">
    <property type="protein sequence ID" value="RSL47017.1"/>
    <property type="molecule type" value="Genomic_DNA"/>
</dbReference>